<evidence type="ECO:0000313" key="2">
    <source>
        <dbReference type="EMBL" id="OMH80485.1"/>
    </source>
</evidence>
<feature type="transmembrane region" description="Helical" evidence="1">
    <location>
        <begin position="22"/>
        <end position="49"/>
    </location>
</feature>
<dbReference type="EMBL" id="LSSK01001173">
    <property type="protein sequence ID" value="OMH80485.1"/>
    <property type="molecule type" value="Genomic_DNA"/>
</dbReference>
<name>A0A1R1PHM0_ZANCU</name>
<dbReference type="Proteomes" id="UP000188320">
    <property type="component" value="Unassembled WGS sequence"/>
</dbReference>
<evidence type="ECO:0000313" key="3">
    <source>
        <dbReference type="Proteomes" id="UP000188320"/>
    </source>
</evidence>
<comment type="caution">
    <text evidence="2">The sequence shown here is derived from an EMBL/GenBank/DDBJ whole genome shotgun (WGS) entry which is preliminary data.</text>
</comment>
<dbReference type="AlphaFoldDB" id="A0A1R1PHM0"/>
<keyword evidence="3" id="KW-1185">Reference proteome</keyword>
<sequence>METVLGTEWLQKVSNAGKFNSILFDICVAGIPTTSVALNITILVACTFSSSSYLITENVRIGLVLVYTFNAIQVTVCLLVPGHVLNIGVYFRSVLVYECFVHYIAEFGVIRSLWLKFCPKITIIIEC</sequence>
<proteinExistence type="predicted"/>
<accession>A0A1R1PHM0</accession>
<gene>
    <name evidence="2" type="ORF">AX774_g6080</name>
</gene>
<feature type="transmembrane region" description="Helical" evidence="1">
    <location>
        <begin position="94"/>
        <end position="114"/>
    </location>
</feature>
<reference evidence="3" key="1">
    <citation type="submission" date="2017-01" db="EMBL/GenBank/DDBJ databases">
        <authorList>
            <person name="Wang Y."/>
            <person name="White M."/>
            <person name="Kvist S."/>
            <person name="Moncalvo J.-M."/>
        </authorList>
    </citation>
    <scope>NUCLEOTIDE SEQUENCE [LARGE SCALE GENOMIC DNA]</scope>
    <source>
        <strain evidence="3">COL-18-3</strain>
    </source>
</reference>
<protein>
    <submittedName>
        <fullName evidence="2">Uncharacterized protein</fullName>
    </submittedName>
</protein>
<evidence type="ECO:0000256" key="1">
    <source>
        <dbReference type="SAM" id="Phobius"/>
    </source>
</evidence>
<feature type="transmembrane region" description="Helical" evidence="1">
    <location>
        <begin position="61"/>
        <end position="82"/>
    </location>
</feature>
<keyword evidence="1" id="KW-0472">Membrane</keyword>
<organism evidence="2 3">
    <name type="scientific">Zancudomyces culisetae</name>
    <name type="common">Gut fungus</name>
    <name type="synonym">Smittium culisetae</name>
    <dbReference type="NCBI Taxonomy" id="1213189"/>
    <lineage>
        <taxon>Eukaryota</taxon>
        <taxon>Fungi</taxon>
        <taxon>Fungi incertae sedis</taxon>
        <taxon>Zoopagomycota</taxon>
        <taxon>Kickxellomycotina</taxon>
        <taxon>Harpellomycetes</taxon>
        <taxon>Harpellales</taxon>
        <taxon>Legeriomycetaceae</taxon>
        <taxon>Zancudomyces</taxon>
    </lineage>
</organism>
<keyword evidence="1" id="KW-1133">Transmembrane helix</keyword>
<keyword evidence="1" id="KW-0812">Transmembrane</keyword>